<evidence type="ECO:0000313" key="2">
    <source>
        <dbReference type="EMBL" id="KAF2173179.1"/>
    </source>
</evidence>
<gene>
    <name evidence="2" type="ORF">M409DRAFT_17124</name>
</gene>
<feature type="region of interest" description="Disordered" evidence="1">
    <location>
        <begin position="1"/>
        <end position="42"/>
    </location>
</feature>
<evidence type="ECO:0000256" key="1">
    <source>
        <dbReference type="SAM" id="MobiDB-lite"/>
    </source>
</evidence>
<accession>A0A6A6D4X3</accession>
<dbReference type="RefSeq" id="XP_033674068.1">
    <property type="nucleotide sequence ID" value="XM_033803918.1"/>
</dbReference>
<proteinExistence type="predicted"/>
<name>A0A6A6D4X3_ZASCE</name>
<sequence length="247" mass="26943">MADKTSSPARQKPKKKAGGKSGLAPLTLKGPAPSQPMQPPTTRVTKLAVAAARPKDEMVEVQCQGMNEGFQLDNRLLCEVSAEFGERISERIKYAPAQPIVVKVPHSEGAFEVVKRWRSSSPAGCHAGFGGGDEVMDAIIKLVVEHGHKFTIARLSPPKVKGFPARTSKLRELLADWIAYGEFDDRKSNAGQLPKDNDFCRLLAAPFVERKINGDPAAPFVTRPCKYHVHRKTGVCSSTMVKVEAKD</sequence>
<dbReference type="Proteomes" id="UP000799537">
    <property type="component" value="Unassembled WGS sequence"/>
</dbReference>
<dbReference type="AlphaFoldDB" id="A0A6A6D4X3"/>
<organism evidence="2 3">
    <name type="scientific">Zasmidium cellare ATCC 36951</name>
    <dbReference type="NCBI Taxonomy" id="1080233"/>
    <lineage>
        <taxon>Eukaryota</taxon>
        <taxon>Fungi</taxon>
        <taxon>Dikarya</taxon>
        <taxon>Ascomycota</taxon>
        <taxon>Pezizomycotina</taxon>
        <taxon>Dothideomycetes</taxon>
        <taxon>Dothideomycetidae</taxon>
        <taxon>Mycosphaerellales</taxon>
        <taxon>Mycosphaerellaceae</taxon>
        <taxon>Zasmidium</taxon>
    </lineage>
</organism>
<protein>
    <submittedName>
        <fullName evidence="2">Uncharacterized protein</fullName>
    </submittedName>
</protein>
<keyword evidence="3" id="KW-1185">Reference proteome</keyword>
<reference evidence="2" key="1">
    <citation type="journal article" date="2020" name="Stud. Mycol.">
        <title>101 Dothideomycetes genomes: a test case for predicting lifestyles and emergence of pathogens.</title>
        <authorList>
            <person name="Haridas S."/>
            <person name="Albert R."/>
            <person name="Binder M."/>
            <person name="Bloem J."/>
            <person name="Labutti K."/>
            <person name="Salamov A."/>
            <person name="Andreopoulos B."/>
            <person name="Baker S."/>
            <person name="Barry K."/>
            <person name="Bills G."/>
            <person name="Bluhm B."/>
            <person name="Cannon C."/>
            <person name="Castanera R."/>
            <person name="Culley D."/>
            <person name="Daum C."/>
            <person name="Ezra D."/>
            <person name="Gonzalez J."/>
            <person name="Henrissat B."/>
            <person name="Kuo A."/>
            <person name="Liang C."/>
            <person name="Lipzen A."/>
            <person name="Lutzoni F."/>
            <person name="Magnuson J."/>
            <person name="Mondo S."/>
            <person name="Nolan M."/>
            <person name="Ohm R."/>
            <person name="Pangilinan J."/>
            <person name="Park H.-J."/>
            <person name="Ramirez L."/>
            <person name="Alfaro M."/>
            <person name="Sun H."/>
            <person name="Tritt A."/>
            <person name="Yoshinaga Y."/>
            <person name="Zwiers L.-H."/>
            <person name="Turgeon B."/>
            <person name="Goodwin S."/>
            <person name="Spatafora J."/>
            <person name="Crous P."/>
            <person name="Grigoriev I."/>
        </authorList>
    </citation>
    <scope>NUCLEOTIDE SEQUENCE</scope>
    <source>
        <strain evidence="2">ATCC 36951</strain>
    </source>
</reference>
<dbReference type="GeneID" id="54557190"/>
<evidence type="ECO:0000313" key="3">
    <source>
        <dbReference type="Proteomes" id="UP000799537"/>
    </source>
</evidence>
<dbReference type="EMBL" id="ML993580">
    <property type="protein sequence ID" value="KAF2173179.1"/>
    <property type="molecule type" value="Genomic_DNA"/>
</dbReference>